<dbReference type="Proteomes" id="UP000831768">
    <property type="component" value="Chromosome"/>
</dbReference>
<dbReference type="InterPro" id="IPR029060">
    <property type="entry name" value="PIN-like_dom_sf"/>
</dbReference>
<evidence type="ECO:0000313" key="3">
    <source>
        <dbReference type="Proteomes" id="UP000831768"/>
    </source>
</evidence>
<dbReference type="InterPro" id="IPR039018">
    <property type="entry name" value="VapC20-like"/>
</dbReference>
<name>A0A8U0A6F2_9EURY</name>
<organism evidence="2 3">
    <name type="scientific">Halocatena salina</name>
    <dbReference type="NCBI Taxonomy" id="2934340"/>
    <lineage>
        <taxon>Archaea</taxon>
        <taxon>Methanobacteriati</taxon>
        <taxon>Methanobacteriota</taxon>
        <taxon>Stenosarchaea group</taxon>
        <taxon>Halobacteria</taxon>
        <taxon>Halobacteriales</taxon>
        <taxon>Natronomonadaceae</taxon>
        <taxon>Halocatena</taxon>
    </lineage>
</organism>
<keyword evidence="3" id="KW-1185">Reference proteome</keyword>
<dbReference type="EMBL" id="CP096019">
    <property type="protein sequence ID" value="UPM43507.1"/>
    <property type="molecule type" value="Genomic_DNA"/>
</dbReference>
<gene>
    <name evidence="2" type="ORF">MW046_03440</name>
</gene>
<dbReference type="SUPFAM" id="SSF88723">
    <property type="entry name" value="PIN domain-like"/>
    <property type="match status" value="1"/>
</dbReference>
<dbReference type="Gene3D" id="3.40.50.1010">
    <property type="entry name" value="5'-nuclease"/>
    <property type="match status" value="1"/>
</dbReference>
<reference evidence="2" key="1">
    <citation type="submission" date="2022-04" db="EMBL/GenBank/DDBJ databases">
        <title>Halocatena sp. nov., isolated from a salt lake.</title>
        <authorList>
            <person name="Cui H.-L."/>
        </authorList>
    </citation>
    <scope>NUCLEOTIDE SEQUENCE</scope>
    <source>
        <strain evidence="2">AD-1</strain>
    </source>
</reference>
<evidence type="ECO:0000259" key="1">
    <source>
        <dbReference type="Pfam" id="PF01850"/>
    </source>
</evidence>
<dbReference type="GO" id="GO:0016075">
    <property type="term" value="P:rRNA catabolic process"/>
    <property type="evidence" value="ECO:0007669"/>
    <property type="project" value="TreeGrafter"/>
</dbReference>
<sequence length="146" mass="16987">MNDISAESVIVDTGGFYAAFVETDSHHEEANALFEEIRSDRTFHRVFTSRYILSEFATTMLYSVGHRKVVDALTMILESETFNLLPVGHTEFMTAWEWFQRYDDQDISFVDHSTAVLARKYDVEHVFGFDNDFETLGFTLVPFDRY</sequence>
<protein>
    <submittedName>
        <fullName evidence="2">PIN domain-containing protein</fullName>
    </submittedName>
</protein>
<dbReference type="AlphaFoldDB" id="A0A8U0A6F2"/>
<evidence type="ECO:0000313" key="2">
    <source>
        <dbReference type="EMBL" id="UPM43507.1"/>
    </source>
</evidence>
<dbReference type="RefSeq" id="WP_247994174.1">
    <property type="nucleotide sequence ID" value="NZ_CP096019.1"/>
</dbReference>
<dbReference type="GeneID" id="71927069"/>
<dbReference type="KEGG" id="haad:MW046_03440"/>
<dbReference type="Pfam" id="PF01850">
    <property type="entry name" value="PIN"/>
    <property type="match status" value="1"/>
</dbReference>
<dbReference type="PANTHER" id="PTHR42188:SF1">
    <property type="entry name" value="23S RRNA-SPECIFIC ENDONUCLEASE VAPC20"/>
    <property type="match status" value="1"/>
</dbReference>
<dbReference type="InterPro" id="IPR002716">
    <property type="entry name" value="PIN_dom"/>
</dbReference>
<dbReference type="GO" id="GO:0004521">
    <property type="term" value="F:RNA endonuclease activity"/>
    <property type="evidence" value="ECO:0007669"/>
    <property type="project" value="InterPro"/>
</dbReference>
<dbReference type="PANTHER" id="PTHR42188">
    <property type="entry name" value="23S RRNA-SPECIFIC ENDONUCLEASE VAPC20"/>
    <property type="match status" value="1"/>
</dbReference>
<feature type="domain" description="PIN" evidence="1">
    <location>
        <begin position="9"/>
        <end position="137"/>
    </location>
</feature>
<proteinExistence type="predicted"/>
<accession>A0A8U0A6F2</accession>